<dbReference type="AlphaFoldDB" id="A0AAV5TSM8"/>
<comment type="caution">
    <text evidence="1">The sequence shown here is derived from an EMBL/GenBank/DDBJ whole genome shotgun (WGS) entry which is preliminary data.</text>
</comment>
<name>A0AAV5TSM8_9BILA</name>
<organism evidence="1 2">
    <name type="scientific">Pristionchus entomophagus</name>
    <dbReference type="NCBI Taxonomy" id="358040"/>
    <lineage>
        <taxon>Eukaryota</taxon>
        <taxon>Metazoa</taxon>
        <taxon>Ecdysozoa</taxon>
        <taxon>Nematoda</taxon>
        <taxon>Chromadorea</taxon>
        <taxon>Rhabditida</taxon>
        <taxon>Rhabditina</taxon>
        <taxon>Diplogasteromorpha</taxon>
        <taxon>Diplogasteroidea</taxon>
        <taxon>Neodiplogasteridae</taxon>
        <taxon>Pristionchus</taxon>
    </lineage>
</organism>
<evidence type="ECO:0000313" key="1">
    <source>
        <dbReference type="EMBL" id="GMS97454.1"/>
    </source>
</evidence>
<accession>A0AAV5TSM8</accession>
<keyword evidence="2" id="KW-1185">Reference proteome</keyword>
<sequence length="166" mass="19378">KESKYFVERLVIGENMAFEKEMIVKSFVLGLVKSCMSLHMSLDYVTPETIHEVYKIMIDGTSKLREFGNRFIPSQKWIKCLKLIGITFKDGKFFSNKDIEVYKVDNDDGRVLWFIFDGNVEIVLEDDIFAGYFVDVAFTLKLHYTQDSIKEAKRVNRIQRVEIGPE</sequence>
<feature type="non-terminal residue" evidence="1">
    <location>
        <position position="1"/>
    </location>
</feature>
<protein>
    <submittedName>
        <fullName evidence="1">Uncharacterized protein</fullName>
    </submittedName>
</protein>
<gene>
    <name evidence="1" type="ORF">PENTCL1PPCAC_19629</name>
</gene>
<reference evidence="1" key="1">
    <citation type="submission" date="2023-10" db="EMBL/GenBank/DDBJ databases">
        <title>Genome assembly of Pristionchus species.</title>
        <authorList>
            <person name="Yoshida K."/>
            <person name="Sommer R.J."/>
        </authorList>
    </citation>
    <scope>NUCLEOTIDE SEQUENCE</scope>
    <source>
        <strain evidence="1">RS0144</strain>
    </source>
</reference>
<dbReference type="EMBL" id="BTSX01000004">
    <property type="protein sequence ID" value="GMS97454.1"/>
    <property type="molecule type" value="Genomic_DNA"/>
</dbReference>
<dbReference type="Proteomes" id="UP001432027">
    <property type="component" value="Unassembled WGS sequence"/>
</dbReference>
<proteinExistence type="predicted"/>
<evidence type="ECO:0000313" key="2">
    <source>
        <dbReference type="Proteomes" id="UP001432027"/>
    </source>
</evidence>